<dbReference type="Pfam" id="PF25898">
    <property type="entry name" value="LolA_2nd_metazoa"/>
    <property type="match status" value="1"/>
</dbReference>
<dbReference type="AlphaFoldDB" id="A0A147BF87"/>
<evidence type="ECO:0000256" key="1">
    <source>
        <dbReference type="SAM" id="SignalP"/>
    </source>
</evidence>
<name>A0A147BF87_IXORI</name>
<proteinExistence type="predicted"/>
<keyword evidence="1" id="KW-0732">Signal</keyword>
<feature type="signal peptide" evidence="1">
    <location>
        <begin position="1"/>
        <end position="27"/>
    </location>
</feature>
<reference evidence="3" key="1">
    <citation type="journal article" date="2018" name="PLoS Negl. Trop. Dis.">
        <title>Sialome diversity of ticks revealed by RNAseq of single tick salivary glands.</title>
        <authorList>
            <person name="Perner J."/>
            <person name="Kropackova S."/>
            <person name="Kopacek P."/>
            <person name="Ribeiro J.M."/>
        </authorList>
    </citation>
    <scope>NUCLEOTIDE SEQUENCE</scope>
    <source>
        <strain evidence="3">Siblings of single egg batch collected in Ceske Budejovice</strain>
        <tissue evidence="3">Salivary glands</tissue>
    </source>
</reference>
<dbReference type="EMBL" id="GEGO01005961">
    <property type="protein sequence ID" value="JAR89443.1"/>
    <property type="molecule type" value="Transcribed_RNA"/>
</dbReference>
<feature type="domain" description="LolA-like" evidence="2">
    <location>
        <begin position="295"/>
        <end position="517"/>
    </location>
</feature>
<organism evidence="3">
    <name type="scientific">Ixodes ricinus</name>
    <name type="common">Common tick</name>
    <name type="synonym">Acarus ricinus</name>
    <dbReference type="NCBI Taxonomy" id="34613"/>
    <lineage>
        <taxon>Eukaryota</taxon>
        <taxon>Metazoa</taxon>
        <taxon>Ecdysozoa</taxon>
        <taxon>Arthropoda</taxon>
        <taxon>Chelicerata</taxon>
        <taxon>Arachnida</taxon>
        <taxon>Acari</taxon>
        <taxon>Parasitiformes</taxon>
        <taxon>Ixodida</taxon>
        <taxon>Ixodoidea</taxon>
        <taxon>Ixodidae</taxon>
        <taxon>Ixodinae</taxon>
        <taxon>Ixodes</taxon>
    </lineage>
</organism>
<accession>A0A147BF87</accession>
<feature type="chain" id="PRO_5007542144" evidence="1">
    <location>
        <begin position="28"/>
        <end position="703"/>
    </location>
</feature>
<protein>
    <submittedName>
        <fullName evidence="3">Putative secreted protein</fullName>
    </submittedName>
</protein>
<dbReference type="InterPro" id="IPR058831">
    <property type="entry name" value="LolA-like_dom_2nd"/>
</dbReference>
<sequence>MSLWKSQSDVLVALIIILLELSPQNAGQALPKFDGSFYASGEIFRSNFEVATKEVVSSEEDSSEEDYSEADSSEVKVEIEFKETNIFEEAYDAVRRKAALRITLDKEVIVFFEDLNTEHKFVIHTSGGHTTCKRAKKKDWEDKKYLVKVLRGPHKRKYTFLRDILTSRKLKVKSRKIEPVRDMFCRVFEMNISDPKEQYIRPVVYWTLNETLNYDDTIPKPVPTPRPLVPESRPPPGITDLRSAMKIPINRTLAVPWMVKYKIYLEPYKIEEMTTRIFNIDYIRQSAVNNLLEIPDGVYCPGNYDKRWPSEPISSNITIFRYSARVWNSRTKSISVIKGWIDVKNRLFRLDYTPWLSKDRGPVTIIAVDTKSNDVGINKSSYDRVYRISSQGSVCQAMKIKKLKFDPQMILIPSHISSMTPKTFFTGPVESARLNYTKVTFKGGVPCYLWSMLRRDWPPGLQYVQSLWQWCFVNKNFFADPIPVTSSQMVSLDITIQDLYDRKNKDYEIGQTFSFYFYGVNMTMDKLSETEGFVPKACCKKNNTGQLRLRIKQKTLTPELLRKPDFLYNAWEAVGRAGSIPNPRLRIANFKATQRKNDTFLNFELLGTFIDLGGKSKEKTKVNIEDIIDKLVDNAKDNQFNFTYGQVIPAFFENQHFSAVSTQLYFSRLFYGSTRQKLIFLLIYRYEKKCNLFTLARLNIAGY</sequence>
<evidence type="ECO:0000259" key="2">
    <source>
        <dbReference type="Pfam" id="PF25898"/>
    </source>
</evidence>
<evidence type="ECO:0000313" key="3">
    <source>
        <dbReference type="EMBL" id="JAR89443.1"/>
    </source>
</evidence>